<sequence length="106" mass="11918">MYFVDHPLWIGKSFLVELVAAPFRLRPVTPVLHDVIDGYTSFSVFSEGFHYFILCFVSFAALPEPHGPFGHDLRFSRKAPISADYIVHAAARHKIVIDAIAHLAPK</sequence>
<reference evidence="1" key="1">
    <citation type="submission" date="2019-08" db="EMBL/GenBank/DDBJ databases">
        <authorList>
            <person name="Kucharzyk K."/>
            <person name="Murdoch R.W."/>
            <person name="Higgins S."/>
            <person name="Loffler F."/>
        </authorList>
    </citation>
    <scope>NUCLEOTIDE SEQUENCE</scope>
</reference>
<proteinExistence type="predicted"/>
<protein>
    <submittedName>
        <fullName evidence="1">Uncharacterized protein</fullName>
    </submittedName>
</protein>
<dbReference type="AlphaFoldDB" id="A0A645HDS5"/>
<accession>A0A645HDS5</accession>
<name>A0A645HDS5_9ZZZZ</name>
<evidence type="ECO:0000313" key="1">
    <source>
        <dbReference type="EMBL" id="MPN36279.1"/>
    </source>
</evidence>
<gene>
    <name evidence="1" type="ORF">SDC9_183788</name>
</gene>
<comment type="caution">
    <text evidence="1">The sequence shown here is derived from an EMBL/GenBank/DDBJ whole genome shotgun (WGS) entry which is preliminary data.</text>
</comment>
<organism evidence="1">
    <name type="scientific">bioreactor metagenome</name>
    <dbReference type="NCBI Taxonomy" id="1076179"/>
    <lineage>
        <taxon>unclassified sequences</taxon>
        <taxon>metagenomes</taxon>
        <taxon>ecological metagenomes</taxon>
    </lineage>
</organism>
<dbReference type="EMBL" id="VSSQ01090317">
    <property type="protein sequence ID" value="MPN36279.1"/>
    <property type="molecule type" value="Genomic_DNA"/>
</dbReference>